<dbReference type="Proteomes" id="UP001056855">
    <property type="component" value="Chromosome"/>
</dbReference>
<protein>
    <submittedName>
        <fullName evidence="3">Uncharacterized protein</fullName>
    </submittedName>
</protein>
<evidence type="ECO:0000313" key="3">
    <source>
        <dbReference type="EMBL" id="UTF53959.1"/>
    </source>
</evidence>
<feature type="transmembrane region" description="Helical" evidence="2">
    <location>
        <begin position="9"/>
        <end position="25"/>
    </location>
</feature>
<accession>A0A9E7NBI5</accession>
<evidence type="ECO:0000256" key="1">
    <source>
        <dbReference type="SAM" id="MobiDB-lite"/>
    </source>
</evidence>
<dbReference type="EMBL" id="CP100355">
    <property type="protein sequence ID" value="UTF53959.1"/>
    <property type="molecule type" value="Genomic_DNA"/>
</dbReference>
<dbReference type="KEGG" id="sawl:NGM29_01345"/>
<feature type="transmembrane region" description="Helical" evidence="2">
    <location>
        <begin position="31"/>
        <end position="47"/>
    </location>
</feature>
<proteinExistence type="predicted"/>
<keyword evidence="4" id="KW-1185">Reference proteome</keyword>
<feature type="region of interest" description="Disordered" evidence="1">
    <location>
        <begin position="53"/>
        <end position="92"/>
    </location>
</feature>
<evidence type="ECO:0000313" key="4">
    <source>
        <dbReference type="Proteomes" id="UP001056855"/>
    </source>
</evidence>
<evidence type="ECO:0000256" key="2">
    <source>
        <dbReference type="SAM" id="Phobius"/>
    </source>
</evidence>
<dbReference type="RefSeq" id="WP_254158473.1">
    <property type="nucleotide sequence ID" value="NZ_CP100355.1"/>
</dbReference>
<keyword evidence="2" id="KW-1133">Transmembrane helix</keyword>
<sequence>MVLQRLNRYGYAVLGCLIAALASVIAGVSEFAWAFLVLSGVLLWLALTRNTRSDSEGVYPHDREPDPEAEEERTRTRESELEGDKARGGGLG</sequence>
<name>A0A9E7NBI5_9EURY</name>
<keyword evidence="2" id="KW-0472">Membrane</keyword>
<reference evidence="3" key="1">
    <citation type="submission" date="2022-06" db="EMBL/GenBank/DDBJ databases">
        <title>Diverse halophilic archaea isolated from saline environments.</title>
        <authorList>
            <person name="Cui H.-L."/>
        </authorList>
    </citation>
    <scope>NUCLEOTIDE SEQUENCE</scope>
    <source>
        <strain evidence="3">WLHS1</strain>
    </source>
</reference>
<dbReference type="AlphaFoldDB" id="A0A9E7NBI5"/>
<keyword evidence="2" id="KW-0812">Transmembrane</keyword>
<gene>
    <name evidence="3" type="ORF">NGM29_01345</name>
</gene>
<organism evidence="3 4">
    <name type="scientific">Natronosalvus rutilus</name>
    <dbReference type="NCBI Taxonomy" id="2953753"/>
    <lineage>
        <taxon>Archaea</taxon>
        <taxon>Methanobacteriati</taxon>
        <taxon>Methanobacteriota</taxon>
        <taxon>Stenosarchaea group</taxon>
        <taxon>Halobacteria</taxon>
        <taxon>Halobacteriales</taxon>
        <taxon>Natrialbaceae</taxon>
        <taxon>Natronosalvus</taxon>
    </lineage>
</organism>
<dbReference type="GeneID" id="73288649"/>